<protein>
    <submittedName>
        <fullName evidence="2">Baseplate wedge protein</fullName>
    </submittedName>
</protein>
<dbReference type="Pfam" id="PF01476">
    <property type="entry name" value="LysM"/>
    <property type="match status" value="1"/>
</dbReference>
<dbReference type="EMBL" id="BK014839">
    <property type="protein sequence ID" value="DAD78158.1"/>
    <property type="molecule type" value="Genomic_DNA"/>
</dbReference>
<dbReference type="PROSITE" id="PS51782">
    <property type="entry name" value="LYSM"/>
    <property type="match status" value="1"/>
</dbReference>
<sequence length="105" mass="12242">MNTAINKTYKKYDYVSRYEPFPYFYNTKDKRYFYGITSWLNSNVGYVAYEVKPGDSYDSIALDYYGSPTFFWVICDFNRISDSISLPKVGTVLKLPALNGLSFKE</sequence>
<accession>A0A8S5M7E9</accession>
<evidence type="ECO:0000259" key="1">
    <source>
        <dbReference type="PROSITE" id="PS51782"/>
    </source>
</evidence>
<dbReference type="Gene3D" id="3.10.350.10">
    <property type="entry name" value="LysM domain"/>
    <property type="match status" value="1"/>
</dbReference>
<feature type="domain" description="LysM" evidence="1">
    <location>
        <begin position="47"/>
        <end position="95"/>
    </location>
</feature>
<proteinExistence type="predicted"/>
<organism evidence="2">
    <name type="scientific">Siphoviridae sp. ctrgt10</name>
    <dbReference type="NCBI Taxonomy" id="2826479"/>
    <lineage>
        <taxon>Viruses</taxon>
        <taxon>Duplodnaviria</taxon>
        <taxon>Heunggongvirae</taxon>
        <taxon>Uroviricota</taxon>
        <taxon>Caudoviricetes</taxon>
    </lineage>
</organism>
<evidence type="ECO:0000313" key="2">
    <source>
        <dbReference type="EMBL" id="DAD78158.1"/>
    </source>
</evidence>
<name>A0A8S5M7E9_9CAUD</name>
<dbReference type="CDD" id="cd00118">
    <property type="entry name" value="LysM"/>
    <property type="match status" value="1"/>
</dbReference>
<dbReference type="InterPro" id="IPR036779">
    <property type="entry name" value="LysM_dom_sf"/>
</dbReference>
<dbReference type="InterPro" id="IPR018392">
    <property type="entry name" value="LysM"/>
</dbReference>
<reference evidence="2" key="1">
    <citation type="journal article" date="2021" name="Proc. Natl. Acad. Sci. U.S.A.">
        <title>A Catalog of Tens of Thousands of Viruses from Human Metagenomes Reveals Hidden Associations with Chronic Diseases.</title>
        <authorList>
            <person name="Tisza M.J."/>
            <person name="Buck C.B."/>
        </authorList>
    </citation>
    <scope>NUCLEOTIDE SEQUENCE</scope>
    <source>
        <strain evidence="2">Ctrgt10</strain>
    </source>
</reference>